<feature type="signal peptide" evidence="2">
    <location>
        <begin position="1"/>
        <end position="23"/>
    </location>
</feature>
<feature type="region of interest" description="Disordered" evidence="1">
    <location>
        <begin position="165"/>
        <end position="189"/>
    </location>
</feature>
<organism evidence="3 4">
    <name type="scientific">Novosphingobium arvoryzae</name>
    <dbReference type="NCBI Taxonomy" id="1256514"/>
    <lineage>
        <taxon>Bacteria</taxon>
        <taxon>Pseudomonadati</taxon>
        <taxon>Pseudomonadota</taxon>
        <taxon>Alphaproteobacteria</taxon>
        <taxon>Sphingomonadales</taxon>
        <taxon>Sphingomonadaceae</taxon>
        <taxon>Novosphingobium</taxon>
    </lineage>
</organism>
<dbReference type="AlphaFoldDB" id="A0A918VCC1"/>
<comment type="caution">
    <text evidence="3">The sequence shown here is derived from an EMBL/GenBank/DDBJ whole genome shotgun (WGS) entry which is preliminary data.</text>
</comment>
<evidence type="ECO:0000313" key="4">
    <source>
        <dbReference type="Proteomes" id="UP000634139"/>
    </source>
</evidence>
<protein>
    <submittedName>
        <fullName evidence="3">Uncharacterized protein</fullName>
    </submittedName>
</protein>
<reference evidence="3" key="2">
    <citation type="submission" date="2020-09" db="EMBL/GenBank/DDBJ databases">
        <authorList>
            <person name="Sun Q."/>
            <person name="Kim S."/>
        </authorList>
    </citation>
    <scope>NUCLEOTIDE SEQUENCE</scope>
    <source>
        <strain evidence="3">KCTC 32422</strain>
    </source>
</reference>
<name>A0A918VCC1_9SPHN</name>
<dbReference type="RefSeq" id="WP_189538796.1">
    <property type="nucleotide sequence ID" value="NZ_BMZD01000001.1"/>
</dbReference>
<evidence type="ECO:0000256" key="1">
    <source>
        <dbReference type="SAM" id="MobiDB-lite"/>
    </source>
</evidence>
<keyword evidence="4" id="KW-1185">Reference proteome</keyword>
<evidence type="ECO:0000256" key="2">
    <source>
        <dbReference type="SAM" id="SignalP"/>
    </source>
</evidence>
<gene>
    <name evidence="3" type="ORF">GCM10011617_04820</name>
</gene>
<feature type="chain" id="PRO_5037206303" evidence="2">
    <location>
        <begin position="24"/>
        <end position="495"/>
    </location>
</feature>
<evidence type="ECO:0000313" key="3">
    <source>
        <dbReference type="EMBL" id="GGZ88870.1"/>
    </source>
</evidence>
<keyword evidence="2" id="KW-0732">Signal</keyword>
<proteinExistence type="predicted"/>
<sequence length="495" mass="51849">MYRTVLALIPSAFALALPTPALANWETLVHVPQNTPDRCSSDQNSGVVLLKASENRPLRMAAGSKIMVEVFGHGIDLPRTFSMEGATVTWQGSTGGAENVTRRCGAIGSVKLFVSLPNPQAGTPLVGERATALVIGDVRIPVTVILPTSYDRFAWHRFSGRTDGAALSPRTTNTPSGTTTVSSSPSIAPPQITVQSGPTCQETQTCGGGGTTGFVVNGPRGSTGIAPRDDFKDRTLDLCIRGRGGDVRIAGTRLEIMLPDERGGDVRDCLTRPSFADADQRYVRADVVGVPLNTTEHIPQIRASASGGSEATASTLPEDNGTASIQFNRDFMRTMIGVRNFRLLATNFAGQTKALDVRVQSVVPFGVEDISTPTQLASTGGIRVPRIGGGGSASPAPAAPGALSFSLNLAPSDAASRPLVWQVLNPTGGTGGFAGLCFAQTEGTLAPAAGVDRVSVTLTRTANTACPGKTFVLVAAPNGRLDHQLYRKRLEFTLK</sequence>
<dbReference type="Proteomes" id="UP000634139">
    <property type="component" value="Unassembled WGS sequence"/>
</dbReference>
<reference evidence="3" key="1">
    <citation type="journal article" date="2014" name="Int. J. Syst. Evol. Microbiol.">
        <title>Complete genome sequence of Corynebacterium casei LMG S-19264T (=DSM 44701T), isolated from a smear-ripened cheese.</title>
        <authorList>
            <consortium name="US DOE Joint Genome Institute (JGI-PGF)"/>
            <person name="Walter F."/>
            <person name="Albersmeier A."/>
            <person name="Kalinowski J."/>
            <person name="Ruckert C."/>
        </authorList>
    </citation>
    <scope>NUCLEOTIDE SEQUENCE</scope>
    <source>
        <strain evidence="3">KCTC 32422</strain>
    </source>
</reference>
<accession>A0A918VCC1</accession>
<dbReference type="EMBL" id="BMZD01000001">
    <property type="protein sequence ID" value="GGZ88870.1"/>
    <property type="molecule type" value="Genomic_DNA"/>
</dbReference>
<feature type="compositionally biased region" description="Low complexity" evidence="1">
    <location>
        <begin position="168"/>
        <end position="186"/>
    </location>
</feature>